<name>A0AAD4UPI1_OVIAM</name>
<dbReference type="EMBL" id="JAKZEL010000001">
    <property type="protein sequence ID" value="KAI4548617.1"/>
    <property type="molecule type" value="Genomic_DNA"/>
</dbReference>
<sequence>MECYPFLELQNDLRSLVFQYDMSLAYYLADVNVRSMDVRCEGDCSLPLIFYCWQSFSPTSSPPLQSVTLLACSLDASSCMPGVVLYYYSVQGPCGWDFCCSIFRGPSKEVMLGKLCHVTEHCHTLPIFTVTWVLANAYVSLTNMLVWPQQFTHPPTGKRDTKRKTSSAGTEEDVVEVVDIAAAVRVDKFEGCSYKVQLLLLTVDKGISLPPPFLTFNVG</sequence>
<keyword evidence="2" id="KW-1185">Reference proteome</keyword>
<organism evidence="1 2">
    <name type="scientific">Ovis ammon polii</name>
    <dbReference type="NCBI Taxonomy" id="230172"/>
    <lineage>
        <taxon>Eukaryota</taxon>
        <taxon>Metazoa</taxon>
        <taxon>Chordata</taxon>
        <taxon>Craniata</taxon>
        <taxon>Vertebrata</taxon>
        <taxon>Euteleostomi</taxon>
        <taxon>Mammalia</taxon>
        <taxon>Eutheria</taxon>
        <taxon>Laurasiatheria</taxon>
        <taxon>Artiodactyla</taxon>
        <taxon>Ruminantia</taxon>
        <taxon>Pecora</taxon>
        <taxon>Bovidae</taxon>
        <taxon>Caprinae</taxon>
        <taxon>Ovis</taxon>
    </lineage>
</organism>
<comment type="caution">
    <text evidence="1">The sequence shown here is derived from an EMBL/GenBank/DDBJ whole genome shotgun (WGS) entry which is preliminary data.</text>
</comment>
<protein>
    <submittedName>
        <fullName evidence="1">Uncharacterized protein</fullName>
    </submittedName>
</protein>
<proteinExistence type="predicted"/>
<dbReference type="AlphaFoldDB" id="A0AAD4UPI1"/>
<gene>
    <name evidence="1" type="ORF">MG293_000947</name>
</gene>
<dbReference type="Proteomes" id="UP001214576">
    <property type="component" value="Unassembled WGS sequence"/>
</dbReference>
<evidence type="ECO:0000313" key="2">
    <source>
        <dbReference type="Proteomes" id="UP001214576"/>
    </source>
</evidence>
<reference evidence="1" key="1">
    <citation type="submission" date="2022-03" db="EMBL/GenBank/DDBJ databases">
        <title>Genomic analyses of argali, domestic sheep and their hybrids provide insights into chromosomal evolution, heterosis and genetic basis of agronomic traits.</title>
        <authorList>
            <person name="Li M."/>
        </authorList>
    </citation>
    <scope>NUCLEOTIDE SEQUENCE</scope>
    <source>
        <strain evidence="1">CAU-MHL-2022a</strain>
        <tissue evidence="1">Skin</tissue>
    </source>
</reference>
<evidence type="ECO:0000313" key="1">
    <source>
        <dbReference type="EMBL" id="KAI4548617.1"/>
    </source>
</evidence>
<accession>A0AAD4UPI1</accession>